<comment type="caution">
    <text evidence="1">The sequence shown here is derived from an EMBL/GenBank/DDBJ whole genome shotgun (WGS) entry which is preliminary data.</text>
</comment>
<accession>A0ACB8BII2</accession>
<reference evidence="1" key="1">
    <citation type="journal article" date="2021" name="New Phytol.">
        <title>Evolutionary innovations through gain and loss of genes in the ectomycorrhizal Boletales.</title>
        <authorList>
            <person name="Wu G."/>
            <person name="Miyauchi S."/>
            <person name="Morin E."/>
            <person name="Kuo A."/>
            <person name="Drula E."/>
            <person name="Varga T."/>
            <person name="Kohler A."/>
            <person name="Feng B."/>
            <person name="Cao Y."/>
            <person name="Lipzen A."/>
            <person name="Daum C."/>
            <person name="Hundley H."/>
            <person name="Pangilinan J."/>
            <person name="Johnson J."/>
            <person name="Barry K."/>
            <person name="LaButti K."/>
            <person name="Ng V."/>
            <person name="Ahrendt S."/>
            <person name="Min B."/>
            <person name="Choi I.G."/>
            <person name="Park H."/>
            <person name="Plett J.M."/>
            <person name="Magnuson J."/>
            <person name="Spatafora J.W."/>
            <person name="Nagy L.G."/>
            <person name="Henrissat B."/>
            <person name="Grigoriev I.V."/>
            <person name="Yang Z.L."/>
            <person name="Xu J."/>
            <person name="Martin F.M."/>
        </authorList>
    </citation>
    <scope>NUCLEOTIDE SEQUENCE</scope>
    <source>
        <strain evidence="1">KUC20120723A-06</strain>
    </source>
</reference>
<gene>
    <name evidence="1" type="ORF">BV22DRAFT_1010705</name>
</gene>
<organism evidence="1 2">
    <name type="scientific">Leucogyrophana mollusca</name>
    <dbReference type="NCBI Taxonomy" id="85980"/>
    <lineage>
        <taxon>Eukaryota</taxon>
        <taxon>Fungi</taxon>
        <taxon>Dikarya</taxon>
        <taxon>Basidiomycota</taxon>
        <taxon>Agaricomycotina</taxon>
        <taxon>Agaricomycetes</taxon>
        <taxon>Agaricomycetidae</taxon>
        <taxon>Boletales</taxon>
        <taxon>Boletales incertae sedis</taxon>
        <taxon>Leucogyrophana</taxon>
    </lineage>
</organism>
<keyword evidence="2" id="KW-1185">Reference proteome</keyword>
<protein>
    <submittedName>
        <fullName evidence="1">Uncharacterized protein</fullName>
    </submittedName>
</protein>
<name>A0ACB8BII2_9AGAM</name>
<sequence length="187" mass="19309">MTPPTASTSSPIESTSPAGVTTSPTIPTDSSSTAPIVSSVKISPQPPGKNKRARASDGSSSPSSDSAEPKSTASTASSGTSSKRRRRAPSPSQWIPTSLLPFNLFSIDFTKSTSVPLPPVSAFKDASSDEWIEERDSWNENVGLTPYHPCGWGGALPGPGLGFGSKDVGKLGLMNGGAFVMGRLMVL</sequence>
<dbReference type="Proteomes" id="UP000790709">
    <property type="component" value="Unassembled WGS sequence"/>
</dbReference>
<proteinExistence type="predicted"/>
<dbReference type="EMBL" id="MU266397">
    <property type="protein sequence ID" value="KAH7925671.1"/>
    <property type="molecule type" value="Genomic_DNA"/>
</dbReference>
<evidence type="ECO:0000313" key="1">
    <source>
        <dbReference type="EMBL" id="KAH7925671.1"/>
    </source>
</evidence>
<evidence type="ECO:0000313" key="2">
    <source>
        <dbReference type="Proteomes" id="UP000790709"/>
    </source>
</evidence>